<proteinExistence type="predicted"/>
<keyword evidence="1" id="KW-0812">Transmembrane</keyword>
<keyword evidence="1" id="KW-1133">Transmembrane helix</keyword>
<dbReference type="InParanoid" id="A0A1Y2M3S6"/>
<dbReference type="Proteomes" id="UP000193240">
    <property type="component" value="Unassembled WGS sequence"/>
</dbReference>
<keyword evidence="1" id="KW-0472">Membrane</keyword>
<keyword evidence="3" id="KW-1185">Reference proteome</keyword>
<sequence length="166" mass="18749">MQSTLRPDTSVLRLINLARSSQAALPQASVLTQLSVLHVILLLIPFVVMDMHACLVYSLILTVHADSANALPAALHASDTSPENTRWSKEAILALVSVLVAILLFMVGLASQTIRRCVMNTFSFCNRRRTYYNQVDDSSTRLLQQRAQEWMEFNEWRAYVERRANA</sequence>
<protein>
    <submittedName>
        <fullName evidence="2">Uncharacterized protein</fullName>
    </submittedName>
</protein>
<dbReference type="AlphaFoldDB" id="A0A1Y2M3S6"/>
<gene>
    <name evidence="2" type="ORF">B5807_05108</name>
</gene>
<accession>A0A1Y2M3S6</accession>
<name>A0A1Y2M3S6_EPING</name>
<feature type="transmembrane region" description="Helical" evidence="1">
    <location>
        <begin position="91"/>
        <end position="110"/>
    </location>
</feature>
<evidence type="ECO:0000313" key="3">
    <source>
        <dbReference type="Proteomes" id="UP000193240"/>
    </source>
</evidence>
<evidence type="ECO:0000313" key="2">
    <source>
        <dbReference type="EMBL" id="OSS50469.1"/>
    </source>
</evidence>
<dbReference type="EMBL" id="KZ107842">
    <property type="protein sequence ID" value="OSS50469.1"/>
    <property type="molecule type" value="Genomic_DNA"/>
</dbReference>
<organism evidence="2 3">
    <name type="scientific">Epicoccum nigrum</name>
    <name type="common">Soil fungus</name>
    <name type="synonym">Epicoccum purpurascens</name>
    <dbReference type="NCBI Taxonomy" id="105696"/>
    <lineage>
        <taxon>Eukaryota</taxon>
        <taxon>Fungi</taxon>
        <taxon>Dikarya</taxon>
        <taxon>Ascomycota</taxon>
        <taxon>Pezizomycotina</taxon>
        <taxon>Dothideomycetes</taxon>
        <taxon>Pleosporomycetidae</taxon>
        <taxon>Pleosporales</taxon>
        <taxon>Pleosporineae</taxon>
        <taxon>Didymellaceae</taxon>
        <taxon>Epicoccum</taxon>
    </lineage>
</organism>
<feature type="transmembrane region" description="Helical" evidence="1">
    <location>
        <begin position="36"/>
        <end position="60"/>
    </location>
</feature>
<reference evidence="2 3" key="1">
    <citation type="journal article" date="2017" name="Genome Announc.">
        <title>Genome sequence of the saprophytic ascomycete Epicoccum nigrum ICMP 19927 strain isolated from New Zealand.</title>
        <authorList>
            <person name="Fokin M."/>
            <person name="Fleetwood D."/>
            <person name="Weir B.S."/>
            <person name="Villas-Boas S.G."/>
        </authorList>
    </citation>
    <scope>NUCLEOTIDE SEQUENCE [LARGE SCALE GENOMIC DNA]</scope>
    <source>
        <strain evidence="2 3">ICMP 19927</strain>
    </source>
</reference>
<evidence type="ECO:0000256" key="1">
    <source>
        <dbReference type="SAM" id="Phobius"/>
    </source>
</evidence>